<dbReference type="AlphaFoldDB" id="A0A0F9MGI0"/>
<evidence type="ECO:0000313" key="1">
    <source>
        <dbReference type="EMBL" id="KKM75720.1"/>
    </source>
</evidence>
<name>A0A0F9MGI0_9ZZZZ</name>
<comment type="caution">
    <text evidence="1">The sequence shown here is derived from an EMBL/GenBank/DDBJ whole genome shotgun (WGS) entry which is preliminary data.</text>
</comment>
<protein>
    <submittedName>
        <fullName evidence="1">Uncharacterized protein</fullName>
    </submittedName>
</protein>
<sequence>MPLKNIFGDNFYKYMTKRLNSKICVMAELSAIQPVILVEEGWVYDIVLEYERRYKKRSEDENAT</sequence>
<proteinExistence type="predicted"/>
<reference evidence="1" key="1">
    <citation type="journal article" date="2015" name="Nature">
        <title>Complex archaea that bridge the gap between prokaryotes and eukaryotes.</title>
        <authorList>
            <person name="Spang A."/>
            <person name="Saw J.H."/>
            <person name="Jorgensen S.L."/>
            <person name="Zaremba-Niedzwiedzka K."/>
            <person name="Martijn J."/>
            <person name="Lind A.E."/>
            <person name="van Eijk R."/>
            <person name="Schleper C."/>
            <person name="Guy L."/>
            <person name="Ettema T.J."/>
        </authorList>
    </citation>
    <scope>NUCLEOTIDE SEQUENCE</scope>
</reference>
<accession>A0A0F9MGI0</accession>
<dbReference type="EMBL" id="LAZR01008925">
    <property type="protein sequence ID" value="KKM75720.1"/>
    <property type="molecule type" value="Genomic_DNA"/>
</dbReference>
<gene>
    <name evidence="1" type="ORF">LCGC14_1387340</name>
</gene>
<organism evidence="1">
    <name type="scientific">marine sediment metagenome</name>
    <dbReference type="NCBI Taxonomy" id="412755"/>
    <lineage>
        <taxon>unclassified sequences</taxon>
        <taxon>metagenomes</taxon>
        <taxon>ecological metagenomes</taxon>
    </lineage>
</organism>